<keyword evidence="1" id="KW-0677">Repeat</keyword>
<gene>
    <name evidence="4" type="ORF">TTHERM_00218670</name>
</gene>
<feature type="repeat" description="TPR" evidence="3">
    <location>
        <begin position="81"/>
        <end position="114"/>
    </location>
</feature>
<dbReference type="FunCoup" id="I7MKT8">
    <property type="interactions" value="440"/>
</dbReference>
<dbReference type="GO" id="GO:0005737">
    <property type="term" value="C:cytoplasm"/>
    <property type="evidence" value="ECO:0007669"/>
    <property type="project" value="TreeGrafter"/>
</dbReference>
<sequence>MLKGAIDSLDSKQAALFKNLVKFYETKQYKKGLKQADKLLEQKPNHAESMAMKAIFLYFTGQKSEGLDLSKKALMKNLKSDIAWHIHGIINRTNRNYQEAINCYKKALDISPDNVQILRDLALLQVQIRDVEGLCDTRKKLLLNKESLIINWVAYAFSLHLKGSIEECLKVIDSIINITKNNPLKGIEKTEFCLYHAQVYADGGNYEMQLKILEQNEEGILDKVALNEQRIKAYLKLNKQDQAIQCIEKLIEINPQNRNYFNLLKQARGLPEIPANEEERLKIVSFFEEIGAKYNSNIISYMALDFSKGQDFENKLIKYITPYFRKGIPSLFSELKHLYQDNEKVQIIEKVLLNNLASLQKESKFPNSDAIESPCCLLWNYMLLAQHFDRVNQLTKALEYVNLAINHTPTLIELYLVKAKIYKHQFNHKVAFENADKARTMDLADRYLNNKAIKYALRCGFFDQANDLLRLFLKDPSEGNPFELQTLWYEIAQGETLLKKGEYARALRMFKFVQKAFIDIYEDQFDFHTYCIRKYNLNTYTNLLNYENGVYNQKPFIYGSTLLVQSLMEYITVRLVEIKKKEEEELRIKNMTQMEKKKWKKQQEIEAEKAAKDPNVEFRKKHDLDGEEFRNSQPLVEANHVAKQLIHTKVSNPQLKFKSSYVLVDFYIETNRPLLLIKALNKVISSNHCANGIHLAKLKAAIYLEKFLKGDKLNEHVKKYSEEALHNILNGKTIEQFNTEYISKNTSSNGCYKNALHALKCDIVLGKANKEQLLKFHEDLLMNRNDLTLQQATQLFDEFIKLNDFNYKNEVSEKLQKQFPESEYYFGKYRFDEKTHLELAQQQQQQDSNKK</sequence>
<dbReference type="EMBL" id="GG662621">
    <property type="protein sequence ID" value="EAS00294.2"/>
    <property type="molecule type" value="Genomic_DNA"/>
</dbReference>
<accession>I7MKT8</accession>
<dbReference type="InParanoid" id="I7MKT8"/>
<evidence type="ECO:0000256" key="3">
    <source>
        <dbReference type="PROSITE-ProRule" id="PRU00339"/>
    </source>
</evidence>
<dbReference type="Pfam" id="PF12569">
    <property type="entry name" value="NatA_aux_su"/>
    <property type="match status" value="1"/>
</dbReference>
<dbReference type="Proteomes" id="UP000009168">
    <property type="component" value="Unassembled WGS sequence"/>
</dbReference>
<dbReference type="SMART" id="SM00028">
    <property type="entry name" value="TPR"/>
    <property type="match status" value="3"/>
</dbReference>
<dbReference type="Pfam" id="PF13414">
    <property type="entry name" value="TPR_11"/>
    <property type="match status" value="1"/>
</dbReference>
<dbReference type="GeneID" id="7838218"/>
<dbReference type="SUPFAM" id="SSF48452">
    <property type="entry name" value="TPR-like"/>
    <property type="match status" value="1"/>
</dbReference>
<dbReference type="PANTHER" id="PTHR22767">
    <property type="entry name" value="N-TERMINAL ACETYLTRANSFERASE-RELATED"/>
    <property type="match status" value="1"/>
</dbReference>
<keyword evidence="2 3" id="KW-0802">TPR repeat</keyword>
<dbReference type="SUPFAM" id="SSF48439">
    <property type="entry name" value="Protein prenylyltransferase"/>
    <property type="match status" value="1"/>
</dbReference>
<protein>
    <submittedName>
        <fullName evidence="4">NMDA receptor-regulated protein</fullName>
    </submittedName>
</protein>
<feature type="repeat" description="TPR" evidence="3">
    <location>
        <begin position="224"/>
        <end position="257"/>
    </location>
</feature>
<reference evidence="5" key="1">
    <citation type="journal article" date="2006" name="PLoS Biol.">
        <title>Macronuclear genome sequence of the ciliate Tetrahymena thermophila, a model eukaryote.</title>
        <authorList>
            <person name="Eisen J.A."/>
            <person name="Coyne R.S."/>
            <person name="Wu M."/>
            <person name="Wu D."/>
            <person name="Thiagarajan M."/>
            <person name="Wortman J.R."/>
            <person name="Badger J.H."/>
            <person name="Ren Q."/>
            <person name="Amedeo P."/>
            <person name="Jones K.M."/>
            <person name="Tallon L.J."/>
            <person name="Delcher A.L."/>
            <person name="Salzberg S.L."/>
            <person name="Silva J.C."/>
            <person name="Haas B.J."/>
            <person name="Majoros W.H."/>
            <person name="Farzad M."/>
            <person name="Carlton J.M."/>
            <person name="Smith R.K. Jr."/>
            <person name="Garg J."/>
            <person name="Pearlman R.E."/>
            <person name="Karrer K.M."/>
            <person name="Sun L."/>
            <person name="Manning G."/>
            <person name="Elde N.C."/>
            <person name="Turkewitz A.P."/>
            <person name="Asai D.J."/>
            <person name="Wilkes D.E."/>
            <person name="Wang Y."/>
            <person name="Cai H."/>
            <person name="Collins K."/>
            <person name="Stewart B.A."/>
            <person name="Lee S.R."/>
            <person name="Wilamowska K."/>
            <person name="Weinberg Z."/>
            <person name="Ruzzo W.L."/>
            <person name="Wloga D."/>
            <person name="Gaertig J."/>
            <person name="Frankel J."/>
            <person name="Tsao C.-C."/>
            <person name="Gorovsky M.A."/>
            <person name="Keeling P.J."/>
            <person name="Waller R.F."/>
            <person name="Patron N.J."/>
            <person name="Cherry J.M."/>
            <person name="Stover N.A."/>
            <person name="Krieger C.J."/>
            <person name="del Toro C."/>
            <person name="Ryder H.F."/>
            <person name="Williamson S.C."/>
            <person name="Barbeau R.A."/>
            <person name="Hamilton E.P."/>
            <person name="Orias E."/>
        </authorList>
    </citation>
    <scope>NUCLEOTIDE SEQUENCE [LARGE SCALE GENOMIC DNA]</scope>
    <source>
        <strain evidence="5">SB210</strain>
    </source>
</reference>
<dbReference type="InterPro" id="IPR019734">
    <property type="entry name" value="TPR_rpt"/>
</dbReference>
<dbReference type="Gene3D" id="1.25.40.1010">
    <property type="match status" value="1"/>
</dbReference>
<dbReference type="eggNOG" id="KOG1156">
    <property type="taxonomic scope" value="Eukaryota"/>
</dbReference>
<proteinExistence type="predicted"/>
<keyword evidence="4" id="KW-0675">Receptor</keyword>
<dbReference type="PANTHER" id="PTHR22767:SF2">
    <property type="entry name" value="N(ALPHA)-ACETYLTRANSFERASE 15_16, ISOFORM A"/>
    <property type="match status" value="1"/>
</dbReference>
<dbReference type="RefSeq" id="XP_001020539.2">
    <property type="nucleotide sequence ID" value="XM_001020539.2"/>
</dbReference>
<evidence type="ECO:0000256" key="2">
    <source>
        <dbReference type="ARBA" id="ARBA00022803"/>
    </source>
</evidence>
<dbReference type="InterPro" id="IPR011990">
    <property type="entry name" value="TPR-like_helical_dom_sf"/>
</dbReference>
<dbReference type="PIRSF" id="PIRSF000422">
    <property type="entry name" value="N-terminal-AcTrfase-A_aux_su"/>
    <property type="match status" value="1"/>
</dbReference>
<evidence type="ECO:0000313" key="4">
    <source>
        <dbReference type="EMBL" id="EAS00294.2"/>
    </source>
</evidence>
<dbReference type="STRING" id="312017.I7MKT8"/>
<name>I7MKT8_TETTS</name>
<organism evidence="4 5">
    <name type="scientific">Tetrahymena thermophila (strain SB210)</name>
    <dbReference type="NCBI Taxonomy" id="312017"/>
    <lineage>
        <taxon>Eukaryota</taxon>
        <taxon>Sar</taxon>
        <taxon>Alveolata</taxon>
        <taxon>Ciliophora</taxon>
        <taxon>Intramacronucleata</taxon>
        <taxon>Oligohymenophorea</taxon>
        <taxon>Hymenostomatida</taxon>
        <taxon>Tetrahymenina</taxon>
        <taxon>Tetrahymenidae</taxon>
        <taxon>Tetrahymena</taxon>
    </lineage>
</organism>
<dbReference type="OrthoDB" id="10263032at2759"/>
<evidence type="ECO:0000313" key="5">
    <source>
        <dbReference type="Proteomes" id="UP000009168"/>
    </source>
</evidence>
<dbReference type="AlphaFoldDB" id="I7MKT8"/>
<keyword evidence="5" id="KW-1185">Reference proteome</keyword>
<dbReference type="PROSITE" id="PS50005">
    <property type="entry name" value="TPR"/>
    <property type="match status" value="2"/>
</dbReference>
<dbReference type="KEGG" id="tet:TTHERM_00218670"/>
<dbReference type="InterPro" id="IPR021183">
    <property type="entry name" value="NatA_aux_su"/>
</dbReference>
<dbReference type="Gene3D" id="1.25.40.1040">
    <property type="match status" value="1"/>
</dbReference>
<evidence type="ECO:0000256" key="1">
    <source>
        <dbReference type="ARBA" id="ARBA00022737"/>
    </source>
</evidence>